<sequence length="305" mass="34298">MKITITGSSGFIGRNLSSYLEENLNVEIVKIGRPQIYDGSYVDLLGDVVIHLAGKAHDVKNSSAEDEYYKANFELTRQLYDVFLKSDSRIFIFVSSVKAVRDNCTESLTEDIIPSPQSPYGKSKLMAEEYIMANKPPEGKSYFILRPCMVHGPGNKGNMNLLYSFVNKGVPWVFGAFQNKRSFCSVENFCFVINELVQRNDIYSGIYNIADDTPLSTNELISLIANASHKRIHIYKVSKRFIKAIFKLGDILGLPINTDKLDKMTSSYIVENSKLIKALGKGLPVGAKEGLIRTFQSFRNKDKFI</sequence>
<protein>
    <submittedName>
        <fullName evidence="2">NAD-dependent epimerase/dehydratase family protein</fullName>
    </submittedName>
</protein>
<dbReference type="SUPFAM" id="SSF51735">
    <property type="entry name" value="NAD(P)-binding Rossmann-fold domains"/>
    <property type="match status" value="1"/>
</dbReference>
<keyword evidence="3" id="KW-1185">Reference proteome</keyword>
<comment type="caution">
    <text evidence="2">The sequence shown here is derived from an EMBL/GenBank/DDBJ whole genome shotgun (WGS) entry which is preliminary data.</text>
</comment>
<dbReference type="RefSeq" id="WP_129005235.1">
    <property type="nucleotide sequence ID" value="NZ_SDHZ01000003.1"/>
</dbReference>
<organism evidence="2 3">
    <name type="scientific">Filimonas effusa</name>
    <dbReference type="NCBI Taxonomy" id="2508721"/>
    <lineage>
        <taxon>Bacteria</taxon>
        <taxon>Pseudomonadati</taxon>
        <taxon>Bacteroidota</taxon>
        <taxon>Chitinophagia</taxon>
        <taxon>Chitinophagales</taxon>
        <taxon>Chitinophagaceae</taxon>
        <taxon>Filimonas</taxon>
    </lineage>
</organism>
<dbReference type="InterPro" id="IPR001509">
    <property type="entry name" value="Epimerase_deHydtase"/>
</dbReference>
<gene>
    <name evidence="2" type="ORF">ESB13_18795</name>
</gene>
<dbReference type="Pfam" id="PF01370">
    <property type="entry name" value="Epimerase"/>
    <property type="match status" value="1"/>
</dbReference>
<dbReference type="PANTHER" id="PTHR43245">
    <property type="entry name" value="BIFUNCTIONAL POLYMYXIN RESISTANCE PROTEIN ARNA"/>
    <property type="match status" value="1"/>
</dbReference>
<dbReference type="Gene3D" id="3.40.50.720">
    <property type="entry name" value="NAD(P)-binding Rossmann-like Domain"/>
    <property type="match status" value="1"/>
</dbReference>
<name>A0A4Q1D1T4_9BACT</name>
<dbReference type="InterPro" id="IPR050177">
    <property type="entry name" value="Lipid_A_modif_metabolic_enz"/>
</dbReference>
<dbReference type="OrthoDB" id="329806at2"/>
<dbReference type="EMBL" id="SDHZ01000003">
    <property type="protein sequence ID" value="RXK81838.1"/>
    <property type="molecule type" value="Genomic_DNA"/>
</dbReference>
<evidence type="ECO:0000259" key="1">
    <source>
        <dbReference type="Pfam" id="PF01370"/>
    </source>
</evidence>
<reference evidence="2 3" key="1">
    <citation type="submission" date="2019-01" db="EMBL/GenBank/DDBJ databases">
        <title>Filimonas sp. strain TTM-71.</title>
        <authorList>
            <person name="Chen W.-M."/>
        </authorList>
    </citation>
    <scope>NUCLEOTIDE SEQUENCE [LARGE SCALE GENOMIC DNA]</scope>
    <source>
        <strain evidence="2 3">TTM-71</strain>
    </source>
</reference>
<feature type="domain" description="NAD-dependent epimerase/dehydratase" evidence="1">
    <location>
        <begin position="3"/>
        <end position="210"/>
    </location>
</feature>
<accession>A0A4Q1D1T4</accession>
<dbReference type="Proteomes" id="UP000290545">
    <property type="component" value="Unassembled WGS sequence"/>
</dbReference>
<dbReference type="AlphaFoldDB" id="A0A4Q1D1T4"/>
<proteinExistence type="predicted"/>
<evidence type="ECO:0000313" key="2">
    <source>
        <dbReference type="EMBL" id="RXK81838.1"/>
    </source>
</evidence>
<dbReference type="InterPro" id="IPR036291">
    <property type="entry name" value="NAD(P)-bd_dom_sf"/>
</dbReference>
<evidence type="ECO:0000313" key="3">
    <source>
        <dbReference type="Proteomes" id="UP000290545"/>
    </source>
</evidence>